<name>A0A7V3RG66_UNCW3</name>
<dbReference type="CDD" id="cd00130">
    <property type="entry name" value="PAS"/>
    <property type="match status" value="1"/>
</dbReference>
<dbReference type="SMART" id="SM00091">
    <property type="entry name" value="PAS"/>
    <property type="match status" value="1"/>
</dbReference>
<dbReference type="PROSITE" id="PS50113">
    <property type="entry name" value="PAC"/>
    <property type="match status" value="1"/>
</dbReference>
<dbReference type="Pfam" id="PF13426">
    <property type="entry name" value="PAS_9"/>
    <property type="match status" value="1"/>
</dbReference>
<reference evidence="3" key="1">
    <citation type="journal article" date="2020" name="mSystems">
        <title>Genome- and Community-Level Interaction Insights into Carbon Utilization and Element Cycling Functions of Hydrothermarchaeota in Hydrothermal Sediment.</title>
        <authorList>
            <person name="Zhou Z."/>
            <person name="Liu Y."/>
            <person name="Xu W."/>
            <person name="Pan J."/>
            <person name="Luo Z.H."/>
            <person name="Li M."/>
        </authorList>
    </citation>
    <scope>NUCLEOTIDE SEQUENCE [LARGE SCALE GENOMIC DNA]</scope>
    <source>
        <strain evidence="3">SpSt-961</strain>
    </source>
</reference>
<dbReference type="PROSITE" id="PS50112">
    <property type="entry name" value="PAS"/>
    <property type="match status" value="1"/>
</dbReference>
<accession>A0A7V3RG66</accession>
<dbReference type="SUPFAM" id="SSF55785">
    <property type="entry name" value="PYP-like sensor domain (PAS domain)"/>
    <property type="match status" value="1"/>
</dbReference>
<feature type="domain" description="PAC" evidence="2">
    <location>
        <begin position="98"/>
        <end position="139"/>
    </location>
</feature>
<gene>
    <name evidence="3" type="ORF">ENX68_01190</name>
</gene>
<feature type="domain" description="PAS" evidence="1">
    <location>
        <begin position="22"/>
        <end position="94"/>
    </location>
</feature>
<dbReference type="AlphaFoldDB" id="A0A7V3RG66"/>
<protein>
    <submittedName>
        <fullName evidence="3">PAS domain S-box protein</fullName>
    </submittedName>
</protein>
<proteinExistence type="predicted"/>
<dbReference type="InterPro" id="IPR035965">
    <property type="entry name" value="PAS-like_dom_sf"/>
</dbReference>
<evidence type="ECO:0000313" key="3">
    <source>
        <dbReference type="EMBL" id="HGE77598.1"/>
    </source>
</evidence>
<dbReference type="EMBL" id="DTOZ01000038">
    <property type="protein sequence ID" value="HGE77598.1"/>
    <property type="molecule type" value="Genomic_DNA"/>
</dbReference>
<evidence type="ECO:0000259" key="2">
    <source>
        <dbReference type="PROSITE" id="PS50113"/>
    </source>
</evidence>
<dbReference type="InterPro" id="IPR000014">
    <property type="entry name" value="PAS"/>
</dbReference>
<comment type="caution">
    <text evidence="3">The sequence shown here is derived from an EMBL/GenBank/DDBJ whole genome shotgun (WGS) entry which is preliminary data.</text>
</comment>
<organism evidence="3">
    <name type="scientific">candidate division WOR-3 bacterium</name>
    <dbReference type="NCBI Taxonomy" id="2052148"/>
    <lineage>
        <taxon>Bacteria</taxon>
        <taxon>Bacteria division WOR-3</taxon>
    </lineage>
</organism>
<evidence type="ECO:0000259" key="1">
    <source>
        <dbReference type="PROSITE" id="PS50112"/>
    </source>
</evidence>
<sequence length="139" mass="16116">MIRKLKPLLGELREKATELEIEKKRLTKIFEGSRDTIIQINKYGTIVDINRRVKELLGYEPDDLKGKHFAKVGVIVEEEIPKLLSRFNIAVKKGLGRNLMELRVNTKEKEILFMEASINILKNIENEIEGFIVILRDIT</sequence>
<dbReference type="InterPro" id="IPR000700">
    <property type="entry name" value="PAS-assoc_C"/>
</dbReference>
<dbReference type="NCBIfam" id="TIGR00229">
    <property type="entry name" value="sensory_box"/>
    <property type="match status" value="1"/>
</dbReference>
<dbReference type="Gene3D" id="3.30.450.20">
    <property type="entry name" value="PAS domain"/>
    <property type="match status" value="1"/>
</dbReference>